<evidence type="ECO:0000256" key="7">
    <source>
        <dbReference type="ARBA" id="ARBA00023242"/>
    </source>
</evidence>
<keyword evidence="5" id="KW-0677">Repeat</keyword>
<dbReference type="AlphaFoldDB" id="A0AAW0HZ95"/>
<evidence type="ECO:0000256" key="5">
    <source>
        <dbReference type="ARBA" id="ARBA00022737"/>
    </source>
</evidence>
<gene>
    <name evidence="8" type="ORF">U0070_010892</name>
</gene>
<organism evidence="8 9">
    <name type="scientific">Myodes glareolus</name>
    <name type="common">Bank vole</name>
    <name type="synonym">Clethrionomys glareolus</name>
    <dbReference type="NCBI Taxonomy" id="447135"/>
    <lineage>
        <taxon>Eukaryota</taxon>
        <taxon>Metazoa</taxon>
        <taxon>Chordata</taxon>
        <taxon>Craniata</taxon>
        <taxon>Vertebrata</taxon>
        <taxon>Euteleostomi</taxon>
        <taxon>Mammalia</taxon>
        <taxon>Eutheria</taxon>
        <taxon>Euarchontoglires</taxon>
        <taxon>Glires</taxon>
        <taxon>Rodentia</taxon>
        <taxon>Myomorpha</taxon>
        <taxon>Muroidea</taxon>
        <taxon>Cricetidae</taxon>
        <taxon>Arvicolinae</taxon>
        <taxon>Myodes</taxon>
    </lineage>
</organism>
<reference evidence="8 9" key="1">
    <citation type="journal article" date="2023" name="bioRxiv">
        <title>Conserved and derived expression patterns and positive selection on dental genes reveal complex evolutionary context of ever-growing rodent molars.</title>
        <authorList>
            <person name="Calamari Z.T."/>
            <person name="Song A."/>
            <person name="Cohen E."/>
            <person name="Akter M."/>
            <person name="Roy R.D."/>
            <person name="Hallikas O."/>
            <person name="Christensen M.M."/>
            <person name="Li P."/>
            <person name="Marangoni P."/>
            <person name="Jernvall J."/>
            <person name="Klein O.D."/>
        </authorList>
    </citation>
    <scope>NUCLEOTIDE SEQUENCE [LARGE SCALE GENOMIC DNA]</scope>
    <source>
        <strain evidence="8">V071</strain>
    </source>
</reference>
<proteinExistence type="predicted"/>
<protein>
    <submittedName>
        <fullName evidence="8">Uncharacterized protein</fullName>
    </submittedName>
</protein>
<dbReference type="GO" id="GO:0051015">
    <property type="term" value="F:actin filament binding"/>
    <property type="evidence" value="ECO:0007669"/>
    <property type="project" value="TreeGrafter"/>
</dbReference>
<dbReference type="GO" id="GO:0005634">
    <property type="term" value="C:nucleus"/>
    <property type="evidence" value="ECO:0007669"/>
    <property type="project" value="UniProtKB-SubCell"/>
</dbReference>
<comment type="subcellular location">
    <subcellularLocation>
        <location evidence="2">Cytoplasm</location>
    </subcellularLocation>
    <subcellularLocation>
        <location evidence="1">Nucleus</location>
    </subcellularLocation>
</comment>
<dbReference type="GO" id="GO:0005737">
    <property type="term" value="C:cytoplasm"/>
    <property type="evidence" value="ECO:0007669"/>
    <property type="project" value="UniProtKB-SubCell"/>
</dbReference>
<dbReference type="PANTHER" id="PTHR10709:SF10">
    <property type="entry name" value="ACTIN-RELATED PROTEIN 2_3 COMPLEX SUBUNIT 1B"/>
    <property type="match status" value="1"/>
</dbReference>
<dbReference type="EMBL" id="JBBHLL010000275">
    <property type="protein sequence ID" value="KAK7807352.1"/>
    <property type="molecule type" value="Genomic_DNA"/>
</dbReference>
<dbReference type="InterPro" id="IPR015943">
    <property type="entry name" value="WD40/YVTN_repeat-like_dom_sf"/>
</dbReference>
<evidence type="ECO:0000313" key="9">
    <source>
        <dbReference type="Proteomes" id="UP001488838"/>
    </source>
</evidence>
<evidence type="ECO:0000256" key="1">
    <source>
        <dbReference type="ARBA" id="ARBA00004123"/>
    </source>
</evidence>
<comment type="caution">
    <text evidence="8">The sequence shown here is derived from an EMBL/GenBank/DDBJ whole genome shotgun (WGS) entry which is preliminary data.</text>
</comment>
<dbReference type="PANTHER" id="PTHR10709">
    <property type="entry name" value="ACTIN-RELATED PROTEIN 2/3 COMPLEX SUBUNIT 1"/>
    <property type="match status" value="1"/>
</dbReference>
<sequence>MYISVPPIWAEITFKQCSMATTTGDFSVKPRQQERRLHTAPNRAYSPCWQLPGWSLVRCHLSLRHLHLMGWLTFIAAVLQDERFSQCFLITNSGDESVAWAPGGDHSFLVVPISGYARKKYHTQVAICPNNHEVHIYEKSWCQVEQCSEHKGHNGQVTGIDWTLRCCELRHRPQYPLCADGPHVNTHAGHPADQPSHLLEKKFAGVEQQPAAIPWGSKMLFGELMFKSSSICDWVHGVCSLASGSHETWVRPNSRLIIPKQSSQCGQTARESSWNPDRKVVSEGATVTGICLDSLHVNSVSQSRSGGGQGGDWAWGGEGKCLKFCAAGMDGGVNIQDVKSLESALKDLKIKYAVRNAALFPLWGRKQGRGG</sequence>
<keyword evidence="3" id="KW-0963">Cytoplasm</keyword>
<keyword evidence="6" id="KW-0206">Cytoskeleton</keyword>
<accession>A0AAW0HZ95</accession>
<dbReference type="InterPro" id="IPR017383">
    <property type="entry name" value="ARPC1"/>
</dbReference>
<name>A0AAW0HZ95_MYOGA</name>
<evidence type="ECO:0000256" key="2">
    <source>
        <dbReference type="ARBA" id="ARBA00004496"/>
    </source>
</evidence>
<evidence type="ECO:0000256" key="6">
    <source>
        <dbReference type="ARBA" id="ARBA00023212"/>
    </source>
</evidence>
<keyword evidence="9" id="KW-1185">Reference proteome</keyword>
<dbReference type="Gene3D" id="2.130.10.10">
    <property type="entry name" value="YVTN repeat-like/Quinoprotein amine dehydrogenase"/>
    <property type="match status" value="2"/>
</dbReference>
<evidence type="ECO:0000256" key="4">
    <source>
        <dbReference type="ARBA" id="ARBA00022574"/>
    </source>
</evidence>
<dbReference type="GO" id="GO:0005885">
    <property type="term" value="C:Arp2/3 protein complex"/>
    <property type="evidence" value="ECO:0007669"/>
    <property type="project" value="InterPro"/>
</dbReference>
<keyword evidence="4" id="KW-0853">WD repeat</keyword>
<keyword evidence="7" id="KW-0539">Nucleus</keyword>
<evidence type="ECO:0000256" key="3">
    <source>
        <dbReference type="ARBA" id="ARBA00022490"/>
    </source>
</evidence>
<evidence type="ECO:0000313" key="8">
    <source>
        <dbReference type="EMBL" id="KAK7807352.1"/>
    </source>
</evidence>
<dbReference type="GO" id="GO:0034314">
    <property type="term" value="P:Arp2/3 complex-mediated actin nucleation"/>
    <property type="evidence" value="ECO:0007669"/>
    <property type="project" value="InterPro"/>
</dbReference>
<dbReference type="Proteomes" id="UP001488838">
    <property type="component" value="Unassembled WGS sequence"/>
</dbReference>